<dbReference type="InterPro" id="IPR005828">
    <property type="entry name" value="MFS_sugar_transport-like"/>
</dbReference>
<evidence type="ECO:0000256" key="8">
    <source>
        <dbReference type="SAM" id="Phobius"/>
    </source>
</evidence>
<dbReference type="RefSeq" id="WP_050058157.1">
    <property type="nucleotide sequence ID" value="NZ_JACHEK010000009.1"/>
</dbReference>
<evidence type="ECO:0000256" key="7">
    <source>
        <dbReference type="ARBA" id="ARBA00023136"/>
    </source>
</evidence>
<evidence type="ECO:0000256" key="1">
    <source>
        <dbReference type="ARBA" id="ARBA00004651"/>
    </source>
</evidence>
<feature type="transmembrane region" description="Helical" evidence="8">
    <location>
        <begin position="158"/>
        <end position="184"/>
    </location>
</feature>
<organism evidence="10 11">
    <name type="scientific">Silvibacterium bohemicum</name>
    <dbReference type="NCBI Taxonomy" id="1577686"/>
    <lineage>
        <taxon>Bacteria</taxon>
        <taxon>Pseudomonadati</taxon>
        <taxon>Acidobacteriota</taxon>
        <taxon>Terriglobia</taxon>
        <taxon>Terriglobales</taxon>
        <taxon>Acidobacteriaceae</taxon>
        <taxon>Silvibacterium</taxon>
    </lineage>
</organism>
<feature type="transmembrane region" description="Helical" evidence="8">
    <location>
        <begin position="313"/>
        <end position="332"/>
    </location>
</feature>
<keyword evidence="7 8" id="KW-0472">Membrane</keyword>
<evidence type="ECO:0000256" key="5">
    <source>
        <dbReference type="ARBA" id="ARBA00022847"/>
    </source>
</evidence>
<feature type="transmembrane region" description="Helical" evidence="8">
    <location>
        <begin position="196"/>
        <end position="215"/>
    </location>
</feature>
<dbReference type="InterPro" id="IPR051084">
    <property type="entry name" value="H+-coupled_symporters"/>
</dbReference>
<comment type="subcellular location">
    <subcellularLocation>
        <location evidence="1">Cell membrane</location>
        <topology evidence="1">Multi-pass membrane protein</topology>
    </subcellularLocation>
</comment>
<feature type="transmembrane region" description="Helical" evidence="8">
    <location>
        <begin position="63"/>
        <end position="83"/>
    </location>
</feature>
<feature type="transmembrane region" description="Helical" evidence="8">
    <location>
        <begin position="375"/>
        <end position="398"/>
    </location>
</feature>
<dbReference type="PANTHER" id="PTHR43528">
    <property type="entry name" value="ALPHA-KETOGLUTARATE PERMEASE"/>
    <property type="match status" value="1"/>
</dbReference>
<dbReference type="Proteomes" id="UP000538666">
    <property type="component" value="Unassembled WGS sequence"/>
</dbReference>
<evidence type="ECO:0000313" key="10">
    <source>
        <dbReference type="EMBL" id="MBB6146409.1"/>
    </source>
</evidence>
<gene>
    <name evidence="10" type="ORF">HNQ77_004381</name>
</gene>
<feature type="transmembrane region" description="Helical" evidence="8">
    <location>
        <begin position="31"/>
        <end position="51"/>
    </location>
</feature>
<evidence type="ECO:0000256" key="2">
    <source>
        <dbReference type="ARBA" id="ARBA00022448"/>
    </source>
</evidence>
<keyword evidence="6 8" id="KW-1133">Transmembrane helix</keyword>
<dbReference type="InterPro" id="IPR020846">
    <property type="entry name" value="MFS_dom"/>
</dbReference>
<feature type="domain" description="Major facilitator superfamily (MFS) profile" evidence="9">
    <location>
        <begin position="19"/>
        <end position="428"/>
    </location>
</feature>
<evidence type="ECO:0000259" key="9">
    <source>
        <dbReference type="PROSITE" id="PS50850"/>
    </source>
</evidence>
<keyword evidence="2" id="KW-0813">Transport</keyword>
<dbReference type="Pfam" id="PF07690">
    <property type="entry name" value="MFS_1"/>
    <property type="match status" value="1"/>
</dbReference>
<dbReference type="FunFam" id="1.20.1250.20:FF:000001">
    <property type="entry name" value="Dicarboxylate MFS transporter"/>
    <property type="match status" value="1"/>
</dbReference>
<dbReference type="EMBL" id="JACHEK010000009">
    <property type="protein sequence ID" value="MBB6146409.1"/>
    <property type="molecule type" value="Genomic_DNA"/>
</dbReference>
<evidence type="ECO:0000256" key="3">
    <source>
        <dbReference type="ARBA" id="ARBA00022475"/>
    </source>
</evidence>
<feature type="transmembrane region" description="Helical" evidence="8">
    <location>
        <begin position="338"/>
        <end position="363"/>
    </location>
</feature>
<dbReference type="PANTHER" id="PTHR43528:SF7">
    <property type="entry name" value="MFS TRANSPORTER"/>
    <property type="match status" value="1"/>
</dbReference>
<evidence type="ECO:0000256" key="4">
    <source>
        <dbReference type="ARBA" id="ARBA00022692"/>
    </source>
</evidence>
<comment type="caution">
    <text evidence="10">The sequence shown here is derived from an EMBL/GenBank/DDBJ whole genome shotgun (WGS) entry which is preliminary data.</text>
</comment>
<keyword evidence="4 8" id="KW-0812">Transmembrane</keyword>
<keyword evidence="5" id="KW-0769">Symport</keyword>
<dbReference type="Gene3D" id="1.20.1250.20">
    <property type="entry name" value="MFS general substrate transporter like domains"/>
    <property type="match status" value="2"/>
</dbReference>
<protein>
    <submittedName>
        <fullName evidence="10">MFS family permease</fullName>
    </submittedName>
</protein>
<reference evidence="10 11" key="1">
    <citation type="submission" date="2020-08" db="EMBL/GenBank/DDBJ databases">
        <title>Genomic Encyclopedia of Type Strains, Phase IV (KMG-IV): sequencing the most valuable type-strain genomes for metagenomic binning, comparative biology and taxonomic classification.</title>
        <authorList>
            <person name="Goeker M."/>
        </authorList>
    </citation>
    <scope>NUCLEOTIDE SEQUENCE [LARGE SCALE GENOMIC DNA]</scope>
    <source>
        <strain evidence="10 11">DSM 103733</strain>
    </source>
</reference>
<dbReference type="OrthoDB" id="9783227at2"/>
<dbReference type="Pfam" id="PF00083">
    <property type="entry name" value="Sugar_tr"/>
    <property type="match status" value="1"/>
</dbReference>
<feature type="transmembrane region" description="Helical" evidence="8">
    <location>
        <begin position="246"/>
        <end position="272"/>
    </location>
</feature>
<feature type="transmembrane region" description="Helical" evidence="8">
    <location>
        <begin position="284"/>
        <end position="304"/>
    </location>
</feature>
<feature type="transmembrane region" description="Helical" evidence="8">
    <location>
        <begin position="125"/>
        <end position="146"/>
    </location>
</feature>
<feature type="transmembrane region" description="Helical" evidence="8">
    <location>
        <begin position="404"/>
        <end position="426"/>
    </location>
</feature>
<sequence>MQNTNIRSSHSLTGTDLRTLGLASIGGALEFYDFIIFVFFTAVIGKLFFAAGQPDWVRQAQTFGIFAVGYLARPLGGVVMAHFGDKYGRKRIFMLSVLMMAIPTLLIGCLPTYRSIGTAAPLLLLLLRVLQGAAIGGEAPGAWVFVAEHARRDRVGFAVGLLTSGLSLGILLGSLVATGMSIAFTPPQMLAGAWRIPFLAGGAFGFIAMWLRRWLEETPVFEEMKRRAGLSRQLPLRTVIQSHGKAIAVSLAGTWMVTATIVVVVLMTPTLLQKLFALAPLQTQIANLAATVALCIASVAAGAATDRFGIRRVTVLSLLLLIASTCALYMTAGKMPSLLLPLSILTGIGAGGAVATPIMLVRVFPDAVRFSGVSFSYNLGYAVFGGVTPLIVLSVAHISRVGPAYYVAAAALAGICAVLVAPMNYLTRSAKAETTR</sequence>
<evidence type="ECO:0000313" key="11">
    <source>
        <dbReference type="Proteomes" id="UP000538666"/>
    </source>
</evidence>
<name>A0A841K397_9BACT</name>
<keyword evidence="3" id="KW-1003">Cell membrane</keyword>
<dbReference type="SUPFAM" id="SSF103473">
    <property type="entry name" value="MFS general substrate transporter"/>
    <property type="match status" value="1"/>
</dbReference>
<dbReference type="InterPro" id="IPR011701">
    <property type="entry name" value="MFS"/>
</dbReference>
<accession>A0A841K397</accession>
<evidence type="ECO:0000256" key="6">
    <source>
        <dbReference type="ARBA" id="ARBA00022989"/>
    </source>
</evidence>
<dbReference type="PROSITE" id="PS50850">
    <property type="entry name" value="MFS"/>
    <property type="match status" value="1"/>
</dbReference>
<dbReference type="AlphaFoldDB" id="A0A841K397"/>
<dbReference type="InterPro" id="IPR036259">
    <property type="entry name" value="MFS_trans_sf"/>
</dbReference>
<dbReference type="GO" id="GO:0015293">
    <property type="term" value="F:symporter activity"/>
    <property type="evidence" value="ECO:0007669"/>
    <property type="project" value="UniProtKB-KW"/>
</dbReference>
<feature type="transmembrane region" description="Helical" evidence="8">
    <location>
        <begin position="92"/>
        <end position="113"/>
    </location>
</feature>
<dbReference type="GO" id="GO:0005886">
    <property type="term" value="C:plasma membrane"/>
    <property type="evidence" value="ECO:0007669"/>
    <property type="project" value="UniProtKB-SubCell"/>
</dbReference>
<keyword evidence="11" id="KW-1185">Reference proteome</keyword>
<proteinExistence type="predicted"/>